<sequence length="363" mass="39011">MPPTERTFGFVVHHQLHQSKAESRRASKPLMEKRRRARINHSLAQLKSLLLDGSSKKESQVRHFAMPSSIREGMRGTNHCIKGPVSAVSTCRERPCFLLLKNGFYTCLHKLGTGSGRLRPQGMKTLGTPKLEKADILEMTVRHLQGIHQGHHLPPTHAMEIRFQEGFAECAREVSRFVCSSDVDDSLRSRLLGHLASCLASMHPDIQPMDAMDADESGAARAVSHASSTSATNGSAASQPVTTSGVSMTASRVIIKQEAPDGDVATAPHYGIASHHHPCFANGDLPGLSVSSPLNLATGSRSSACSTSSSSGVSAPASPFSDSESTTSAASDDNYVAELDQHTFGVIRRAPAAMFGDPVWRPW</sequence>
<dbReference type="EMBL" id="CM023484">
    <property type="protein sequence ID" value="KAH6933674.1"/>
    <property type="molecule type" value="Genomic_DNA"/>
</dbReference>
<proteinExistence type="predicted"/>
<evidence type="ECO:0000313" key="2">
    <source>
        <dbReference type="Proteomes" id="UP000821845"/>
    </source>
</evidence>
<comment type="caution">
    <text evidence="1">The sequence shown here is derived from an EMBL/GenBank/DDBJ whole genome shotgun (WGS) entry which is preliminary data.</text>
</comment>
<name>A0ACB7SIC4_HYAAI</name>
<gene>
    <name evidence="1" type="ORF">HPB50_017511</name>
</gene>
<protein>
    <submittedName>
        <fullName evidence="1">Uncharacterized protein</fullName>
    </submittedName>
</protein>
<evidence type="ECO:0000313" key="1">
    <source>
        <dbReference type="EMBL" id="KAH6933674.1"/>
    </source>
</evidence>
<accession>A0ACB7SIC4</accession>
<dbReference type="Proteomes" id="UP000821845">
    <property type="component" value="Chromosome 4"/>
</dbReference>
<reference evidence="1" key="1">
    <citation type="submission" date="2020-05" db="EMBL/GenBank/DDBJ databases">
        <title>Large-scale comparative analyses of tick genomes elucidate their genetic diversity and vector capacities.</title>
        <authorList>
            <person name="Jia N."/>
            <person name="Wang J."/>
            <person name="Shi W."/>
            <person name="Du L."/>
            <person name="Sun Y."/>
            <person name="Zhan W."/>
            <person name="Jiang J."/>
            <person name="Wang Q."/>
            <person name="Zhang B."/>
            <person name="Ji P."/>
            <person name="Sakyi L.B."/>
            <person name="Cui X."/>
            <person name="Yuan T."/>
            <person name="Jiang B."/>
            <person name="Yang W."/>
            <person name="Lam T.T.-Y."/>
            <person name="Chang Q."/>
            <person name="Ding S."/>
            <person name="Wang X."/>
            <person name="Zhu J."/>
            <person name="Ruan X."/>
            <person name="Zhao L."/>
            <person name="Wei J."/>
            <person name="Que T."/>
            <person name="Du C."/>
            <person name="Cheng J."/>
            <person name="Dai P."/>
            <person name="Han X."/>
            <person name="Huang E."/>
            <person name="Gao Y."/>
            <person name="Liu J."/>
            <person name="Shao H."/>
            <person name="Ye R."/>
            <person name="Li L."/>
            <person name="Wei W."/>
            <person name="Wang X."/>
            <person name="Wang C."/>
            <person name="Yang T."/>
            <person name="Huo Q."/>
            <person name="Li W."/>
            <person name="Guo W."/>
            <person name="Chen H."/>
            <person name="Zhou L."/>
            <person name="Ni X."/>
            <person name="Tian J."/>
            <person name="Zhou Y."/>
            <person name="Sheng Y."/>
            <person name="Liu T."/>
            <person name="Pan Y."/>
            <person name="Xia L."/>
            <person name="Li J."/>
            <person name="Zhao F."/>
            <person name="Cao W."/>
        </authorList>
    </citation>
    <scope>NUCLEOTIDE SEQUENCE</scope>
    <source>
        <strain evidence="1">Hyas-2018</strain>
    </source>
</reference>
<organism evidence="1 2">
    <name type="scientific">Hyalomma asiaticum</name>
    <name type="common">Tick</name>
    <dbReference type="NCBI Taxonomy" id="266040"/>
    <lineage>
        <taxon>Eukaryota</taxon>
        <taxon>Metazoa</taxon>
        <taxon>Ecdysozoa</taxon>
        <taxon>Arthropoda</taxon>
        <taxon>Chelicerata</taxon>
        <taxon>Arachnida</taxon>
        <taxon>Acari</taxon>
        <taxon>Parasitiformes</taxon>
        <taxon>Ixodida</taxon>
        <taxon>Ixodoidea</taxon>
        <taxon>Ixodidae</taxon>
        <taxon>Hyalomminae</taxon>
        <taxon>Hyalomma</taxon>
    </lineage>
</organism>
<keyword evidence="2" id="KW-1185">Reference proteome</keyword>